<dbReference type="InterPro" id="IPR036388">
    <property type="entry name" value="WH-like_DNA-bd_sf"/>
</dbReference>
<evidence type="ECO:0000256" key="4">
    <source>
        <dbReference type="ARBA" id="ARBA00022801"/>
    </source>
</evidence>
<dbReference type="InterPro" id="IPR004589">
    <property type="entry name" value="DNA_helicase_ATP-dep_RecQ"/>
</dbReference>
<dbReference type="GO" id="GO:0006310">
    <property type="term" value="P:DNA recombination"/>
    <property type="evidence" value="ECO:0007669"/>
    <property type="project" value="InterPro"/>
</dbReference>
<keyword evidence="5 15" id="KW-0347">Helicase</keyword>
<evidence type="ECO:0000256" key="8">
    <source>
        <dbReference type="ARBA" id="ARBA00023235"/>
    </source>
</evidence>
<dbReference type="FunFam" id="3.40.50.300:FF:001389">
    <property type="entry name" value="ATP-dependent DNA helicase RecQ"/>
    <property type="match status" value="1"/>
</dbReference>
<dbReference type="SMART" id="SM00490">
    <property type="entry name" value="HELICc"/>
    <property type="match status" value="1"/>
</dbReference>
<keyword evidence="8" id="KW-0413">Isomerase</keyword>
<dbReference type="AlphaFoldDB" id="A0A9D2DDJ2"/>
<comment type="similarity">
    <text evidence="1">Belongs to the helicase family. RecQ subfamily.</text>
</comment>
<evidence type="ECO:0000313" key="15">
    <source>
        <dbReference type="EMBL" id="HIZ14958.1"/>
    </source>
</evidence>
<comment type="catalytic activity">
    <reaction evidence="9">
        <text>Couples ATP hydrolysis with the unwinding of duplex DNA by translocating in the 3'-5' direction.</text>
        <dbReference type="EC" id="5.6.2.4"/>
    </reaction>
</comment>
<keyword evidence="2" id="KW-0479">Metal-binding</keyword>
<dbReference type="GO" id="GO:0046872">
    <property type="term" value="F:metal ion binding"/>
    <property type="evidence" value="ECO:0007669"/>
    <property type="project" value="UniProtKB-KW"/>
</dbReference>
<dbReference type="InterPro" id="IPR027417">
    <property type="entry name" value="P-loop_NTPase"/>
</dbReference>
<dbReference type="GO" id="GO:0043138">
    <property type="term" value="F:3'-5' DNA helicase activity"/>
    <property type="evidence" value="ECO:0007669"/>
    <property type="project" value="UniProtKB-EC"/>
</dbReference>
<dbReference type="Pfam" id="PF00271">
    <property type="entry name" value="Helicase_C"/>
    <property type="match status" value="1"/>
</dbReference>
<evidence type="ECO:0000256" key="5">
    <source>
        <dbReference type="ARBA" id="ARBA00022806"/>
    </source>
</evidence>
<evidence type="ECO:0000256" key="2">
    <source>
        <dbReference type="ARBA" id="ARBA00022723"/>
    </source>
</evidence>
<dbReference type="GO" id="GO:0009378">
    <property type="term" value="F:four-way junction helicase activity"/>
    <property type="evidence" value="ECO:0007669"/>
    <property type="project" value="TreeGrafter"/>
</dbReference>
<dbReference type="Gene3D" id="1.10.10.10">
    <property type="entry name" value="Winged helix-like DNA-binding domain superfamily/Winged helix DNA-binding domain"/>
    <property type="match status" value="1"/>
</dbReference>
<dbReference type="Pfam" id="PF00270">
    <property type="entry name" value="DEAD"/>
    <property type="match status" value="1"/>
</dbReference>
<evidence type="ECO:0000256" key="9">
    <source>
        <dbReference type="ARBA" id="ARBA00034617"/>
    </source>
</evidence>
<dbReference type="EC" id="5.6.2.4" evidence="10"/>
<protein>
    <recommendedName>
        <fullName evidence="11">ATP-dependent DNA helicase RecQ</fullName>
        <ecNumber evidence="10">5.6.2.4</ecNumber>
    </recommendedName>
    <alternativeName>
        <fullName evidence="12">DNA 3'-5' helicase RecQ</fullName>
    </alternativeName>
</protein>
<keyword evidence="6" id="KW-0067">ATP-binding</keyword>
<evidence type="ECO:0000259" key="13">
    <source>
        <dbReference type="PROSITE" id="PS51192"/>
    </source>
</evidence>
<dbReference type="Gene3D" id="3.40.50.300">
    <property type="entry name" value="P-loop containing nucleotide triphosphate hydrolases"/>
    <property type="match status" value="2"/>
</dbReference>
<evidence type="ECO:0000256" key="10">
    <source>
        <dbReference type="ARBA" id="ARBA00034808"/>
    </source>
</evidence>
<evidence type="ECO:0000313" key="16">
    <source>
        <dbReference type="Proteomes" id="UP000824014"/>
    </source>
</evidence>
<name>A0A9D2DDJ2_9BACT</name>
<dbReference type="CDD" id="cd17920">
    <property type="entry name" value="DEXHc_RecQ"/>
    <property type="match status" value="1"/>
</dbReference>
<comment type="caution">
    <text evidence="15">The sequence shown here is derived from an EMBL/GenBank/DDBJ whole genome shotgun (WGS) entry which is preliminary data.</text>
</comment>
<dbReference type="GO" id="GO:0030894">
    <property type="term" value="C:replisome"/>
    <property type="evidence" value="ECO:0007669"/>
    <property type="project" value="TreeGrafter"/>
</dbReference>
<evidence type="ECO:0000256" key="6">
    <source>
        <dbReference type="ARBA" id="ARBA00022840"/>
    </source>
</evidence>
<reference evidence="15" key="1">
    <citation type="journal article" date="2021" name="PeerJ">
        <title>Extensive microbial diversity within the chicken gut microbiome revealed by metagenomics and culture.</title>
        <authorList>
            <person name="Gilroy R."/>
            <person name="Ravi A."/>
            <person name="Getino M."/>
            <person name="Pursley I."/>
            <person name="Horton D.L."/>
            <person name="Alikhan N.F."/>
            <person name="Baker D."/>
            <person name="Gharbi K."/>
            <person name="Hall N."/>
            <person name="Watson M."/>
            <person name="Adriaenssens E.M."/>
            <person name="Foster-Nyarko E."/>
            <person name="Jarju S."/>
            <person name="Secka A."/>
            <person name="Antonio M."/>
            <person name="Oren A."/>
            <person name="Chaudhuri R.R."/>
            <person name="La Ragione R."/>
            <person name="Hildebrand F."/>
            <person name="Pallen M.J."/>
        </authorList>
    </citation>
    <scope>NUCLEOTIDE SEQUENCE</scope>
    <source>
        <strain evidence="15">ChiHjej11B10-19426</strain>
    </source>
</reference>
<dbReference type="InterPro" id="IPR011545">
    <property type="entry name" value="DEAD/DEAH_box_helicase_dom"/>
</dbReference>
<gene>
    <name evidence="15" type="ORF">H9816_03485</name>
</gene>
<dbReference type="Pfam" id="PF16124">
    <property type="entry name" value="RecQ_Zn_bind"/>
    <property type="match status" value="1"/>
</dbReference>
<dbReference type="SUPFAM" id="SSF52540">
    <property type="entry name" value="P-loop containing nucleoside triphosphate hydrolases"/>
    <property type="match status" value="1"/>
</dbReference>
<accession>A0A9D2DDJ2</accession>
<keyword evidence="7" id="KW-0238">DNA-binding</keyword>
<evidence type="ECO:0000256" key="3">
    <source>
        <dbReference type="ARBA" id="ARBA00022741"/>
    </source>
</evidence>
<keyword evidence="3" id="KW-0547">Nucleotide-binding</keyword>
<dbReference type="InterPro" id="IPR032284">
    <property type="entry name" value="RecQ_Zn-bd"/>
</dbReference>
<dbReference type="GO" id="GO:0003677">
    <property type="term" value="F:DNA binding"/>
    <property type="evidence" value="ECO:0007669"/>
    <property type="project" value="UniProtKB-KW"/>
</dbReference>
<dbReference type="GO" id="GO:0005737">
    <property type="term" value="C:cytoplasm"/>
    <property type="evidence" value="ECO:0007669"/>
    <property type="project" value="TreeGrafter"/>
</dbReference>
<evidence type="ECO:0000256" key="7">
    <source>
        <dbReference type="ARBA" id="ARBA00023125"/>
    </source>
</evidence>
<dbReference type="NCBIfam" id="TIGR00614">
    <property type="entry name" value="recQ_fam"/>
    <property type="match status" value="1"/>
</dbReference>
<dbReference type="Proteomes" id="UP000824014">
    <property type="component" value="Unassembled WGS sequence"/>
</dbReference>
<dbReference type="SMART" id="SM00487">
    <property type="entry name" value="DEXDc"/>
    <property type="match status" value="1"/>
</dbReference>
<dbReference type="CDD" id="cd18794">
    <property type="entry name" value="SF2_C_RecQ"/>
    <property type="match status" value="1"/>
</dbReference>
<dbReference type="EMBL" id="DXCC01000010">
    <property type="protein sequence ID" value="HIZ14958.1"/>
    <property type="molecule type" value="Genomic_DNA"/>
</dbReference>
<evidence type="ECO:0000256" key="12">
    <source>
        <dbReference type="ARBA" id="ARBA00044550"/>
    </source>
</evidence>
<dbReference type="InterPro" id="IPR001650">
    <property type="entry name" value="Helicase_C-like"/>
</dbReference>
<dbReference type="InterPro" id="IPR014001">
    <property type="entry name" value="Helicase_ATP-bd"/>
</dbReference>
<evidence type="ECO:0000256" key="11">
    <source>
        <dbReference type="ARBA" id="ARBA00044535"/>
    </source>
</evidence>
<dbReference type="GO" id="GO:0005524">
    <property type="term" value="F:ATP binding"/>
    <property type="evidence" value="ECO:0007669"/>
    <property type="project" value="UniProtKB-KW"/>
</dbReference>
<dbReference type="PANTHER" id="PTHR13710:SF105">
    <property type="entry name" value="ATP-DEPENDENT DNA HELICASE Q1"/>
    <property type="match status" value="1"/>
</dbReference>
<dbReference type="GO" id="GO:0043590">
    <property type="term" value="C:bacterial nucleoid"/>
    <property type="evidence" value="ECO:0007669"/>
    <property type="project" value="TreeGrafter"/>
</dbReference>
<feature type="domain" description="Helicase ATP-binding" evidence="13">
    <location>
        <begin position="32"/>
        <end position="200"/>
    </location>
</feature>
<feature type="domain" description="Helicase C-terminal" evidence="14">
    <location>
        <begin position="224"/>
        <end position="370"/>
    </location>
</feature>
<dbReference type="GO" id="GO:0006281">
    <property type="term" value="P:DNA repair"/>
    <property type="evidence" value="ECO:0007669"/>
    <property type="project" value="TreeGrafter"/>
</dbReference>
<evidence type="ECO:0000256" key="1">
    <source>
        <dbReference type="ARBA" id="ARBA00005446"/>
    </source>
</evidence>
<proteinExistence type="inferred from homology"/>
<keyword evidence="4" id="KW-0378">Hydrolase</keyword>
<dbReference type="PROSITE" id="PS51192">
    <property type="entry name" value="HELICASE_ATP_BIND_1"/>
    <property type="match status" value="1"/>
</dbReference>
<sequence length="639" mass="71705">MKRSDITETVLLDALHRYWGYPALRGTQPETIRSVLSGADTLALMPTGGGKSLTYQLPGLVTDGLCIVVTPLVALMKDQVDGLRRRGIPAVAIHSGMSARNIDITLDNCVYGDVKFLYVSPERIAGEVFAARVAKMNVNLLAVDEAHCISQWGYDFRPAYLRIARLREILPDVPVLALTASATDRVAEDIMEKLRFRVPCVIRSDYARPNLSLSVRHTDDRKGQLLRILENVPGSGIVYVRTREAAERLADELREAGVSADYYHAGLPHGERTLRQNDWVSGRTRVVVATNAFGMGIDKADVRFVVHYGLCGSLEEYYQEAGRAGRDGRRAYAVLIVASDEKEKLTRRFNSEFPAIDRIREIYVRLMNYLGVAVGEGKFASMALNLPEFCARNRLFAGTVRNALKILQQNGYLVFSDEEDNPARLMFCVSRDDLYALRVEREDLDNILRTILRLYTGVFTSLRPVDVQEMAIYTGYTEERVMELLKTLWRLHVIRFVPRNRSPMVTLLDNRLPDKDVYIAPQTYQLRKETAAGRLEAVFAYADNETRCRSVVLQEYFGQWDARPCGVCDICLAERRARRQQDDTLRDRILAAVPSEGIAPHELAAALGAEPQQVAAATERLIGEGKISMTAAGLLTINR</sequence>
<dbReference type="PROSITE" id="PS51194">
    <property type="entry name" value="HELICASE_CTER"/>
    <property type="match status" value="1"/>
</dbReference>
<evidence type="ECO:0000259" key="14">
    <source>
        <dbReference type="PROSITE" id="PS51194"/>
    </source>
</evidence>
<dbReference type="GO" id="GO:0016787">
    <property type="term" value="F:hydrolase activity"/>
    <property type="evidence" value="ECO:0007669"/>
    <property type="project" value="UniProtKB-KW"/>
</dbReference>
<reference evidence="15" key="2">
    <citation type="submission" date="2021-04" db="EMBL/GenBank/DDBJ databases">
        <authorList>
            <person name="Gilroy R."/>
        </authorList>
    </citation>
    <scope>NUCLEOTIDE SEQUENCE</scope>
    <source>
        <strain evidence="15">ChiHjej11B10-19426</strain>
    </source>
</reference>
<organism evidence="15 16">
    <name type="scientific">Candidatus Tidjanibacter faecipullorum</name>
    <dbReference type="NCBI Taxonomy" id="2838766"/>
    <lineage>
        <taxon>Bacteria</taxon>
        <taxon>Pseudomonadati</taxon>
        <taxon>Bacteroidota</taxon>
        <taxon>Bacteroidia</taxon>
        <taxon>Bacteroidales</taxon>
        <taxon>Rikenellaceae</taxon>
        <taxon>Tidjanibacter</taxon>
    </lineage>
</organism>
<dbReference type="PANTHER" id="PTHR13710">
    <property type="entry name" value="DNA HELICASE RECQ FAMILY MEMBER"/>
    <property type="match status" value="1"/>
</dbReference>